<feature type="transmembrane region" description="Helical" evidence="2">
    <location>
        <begin position="107"/>
        <end position="129"/>
    </location>
</feature>
<keyword evidence="2" id="KW-1133">Transmembrane helix</keyword>
<gene>
    <name evidence="3" type="ORF">ACFVZC_00195</name>
</gene>
<evidence type="ECO:0000313" key="4">
    <source>
        <dbReference type="Proteomes" id="UP001601627"/>
    </source>
</evidence>
<protein>
    <submittedName>
        <fullName evidence="3">Uncharacterized protein</fullName>
    </submittedName>
</protein>
<name>A0ABW6PYH1_9ACTN</name>
<sequence>MPQSEDETTAAAVRRHARTTGHPPSSVRRELPGGIGQRWRTPEDRERDRQREDEQERGRLHRAHPVGSEKPEAHAGEGSAPGRAGLDGKPWSAVPTHRALGSLRDSALLQTLLAAVLLLVLGALAIVSISGAESAQSSAEAAGSSSDPPEGELRDAFSLSGLEGSTWGEARDVMEERSGGGEISVLEHGTGLPLTFAYSGDPQRDEWTVCTAELASGTFDEPGWLVTMEIASPHDGCATGALGSEATATDRYDDGSETAAPEARDGDSGQGVHPGSWCGDPGAYGYTDAGTRMQCRYGAGNDYRWRRAG</sequence>
<keyword evidence="2" id="KW-0812">Transmembrane</keyword>
<feature type="compositionally biased region" description="Basic and acidic residues" evidence="1">
    <location>
        <begin position="40"/>
        <end position="58"/>
    </location>
</feature>
<organism evidence="3 4">
    <name type="scientific">Streptomyces marokkonensis</name>
    <dbReference type="NCBI Taxonomy" id="324855"/>
    <lineage>
        <taxon>Bacteria</taxon>
        <taxon>Bacillati</taxon>
        <taxon>Actinomycetota</taxon>
        <taxon>Actinomycetes</taxon>
        <taxon>Kitasatosporales</taxon>
        <taxon>Streptomycetaceae</taxon>
        <taxon>Streptomyces</taxon>
    </lineage>
</organism>
<evidence type="ECO:0000256" key="2">
    <source>
        <dbReference type="SAM" id="Phobius"/>
    </source>
</evidence>
<evidence type="ECO:0000256" key="1">
    <source>
        <dbReference type="SAM" id="MobiDB-lite"/>
    </source>
</evidence>
<keyword evidence="2" id="KW-0472">Membrane</keyword>
<evidence type="ECO:0000313" key="3">
    <source>
        <dbReference type="EMBL" id="MFF1271845.1"/>
    </source>
</evidence>
<reference evidence="3 4" key="1">
    <citation type="submission" date="2024-09" db="EMBL/GenBank/DDBJ databases">
        <title>The Natural Products Discovery Center: Release of the First 8490 Sequenced Strains for Exploring Actinobacteria Biosynthetic Diversity.</title>
        <authorList>
            <person name="Kalkreuter E."/>
            <person name="Kautsar S.A."/>
            <person name="Yang D."/>
            <person name="Bader C.D."/>
            <person name="Teijaro C.N."/>
            <person name="Fluegel L."/>
            <person name="Davis C.M."/>
            <person name="Simpson J.R."/>
            <person name="Lauterbach L."/>
            <person name="Steele A.D."/>
            <person name="Gui C."/>
            <person name="Meng S."/>
            <person name="Li G."/>
            <person name="Viehrig K."/>
            <person name="Ye F."/>
            <person name="Su P."/>
            <person name="Kiefer A.F."/>
            <person name="Nichols A."/>
            <person name="Cepeda A.J."/>
            <person name="Yan W."/>
            <person name="Fan B."/>
            <person name="Jiang Y."/>
            <person name="Adhikari A."/>
            <person name="Zheng C.-J."/>
            <person name="Schuster L."/>
            <person name="Cowan T.M."/>
            <person name="Smanski M.J."/>
            <person name="Chevrette M.G."/>
            <person name="De Carvalho L.P.S."/>
            <person name="Shen B."/>
        </authorList>
    </citation>
    <scope>NUCLEOTIDE SEQUENCE [LARGE SCALE GENOMIC DNA]</scope>
    <source>
        <strain evidence="3 4">NPDC058328</strain>
    </source>
</reference>
<feature type="region of interest" description="Disordered" evidence="1">
    <location>
        <begin position="247"/>
        <end position="277"/>
    </location>
</feature>
<accession>A0ABW6PYH1</accession>
<feature type="region of interest" description="Disordered" evidence="1">
    <location>
        <begin position="1"/>
        <end position="90"/>
    </location>
</feature>
<dbReference type="Proteomes" id="UP001601627">
    <property type="component" value="Unassembled WGS sequence"/>
</dbReference>
<dbReference type="EMBL" id="JBHVZQ010000001">
    <property type="protein sequence ID" value="MFF1271845.1"/>
    <property type="molecule type" value="Genomic_DNA"/>
</dbReference>
<keyword evidence="4" id="KW-1185">Reference proteome</keyword>
<comment type="caution">
    <text evidence="3">The sequence shown here is derived from an EMBL/GenBank/DDBJ whole genome shotgun (WGS) entry which is preliminary data.</text>
</comment>
<dbReference type="RefSeq" id="WP_388231939.1">
    <property type="nucleotide sequence ID" value="NZ_JBHVZQ010000001.1"/>
</dbReference>
<proteinExistence type="predicted"/>